<dbReference type="GO" id="GO:0000786">
    <property type="term" value="C:nucleosome"/>
    <property type="evidence" value="ECO:0007669"/>
    <property type="project" value="InterPro"/>
</dbReference>
<dbReference type="InterPro" id="IPR009072">
    <property type="entry name" value="Histone-fold"/>
</dbReference>
<dbReference type="InterPro" id="IPR002119">
    <property type="entry name" value="Histone_H2A"/>
</dbReference>
<evidence type="ECO:0000313" key="1">
    <source>
        <dbReference type="EMBL" id="KAK6182702.1"/>
    </source>
</evidence>
<sequence length="112" mass="12560">MSEKPLIVEPDAVKRRVWRSTGKPASDGAVIYLAGVLEYIMAEILDLSATRVCYGNKIRPEHVIKAIRQDPELDEFLLKDVNASDVGDKDDEILSTIPLSIVKILSEFFFPK</sequence>
<dbReference type="GO" id="GO:0003677">
    <property type="term" value="F:DNA binding"/>
    <property type="evidence" value="ECO:0007669"/>
    <property type="project" value="InterPro"/>
</dbReference>
<protein>
    <recommendedName>
        <fullName evidence="3">Histone H2A</fullName>
    </recommendedName>
</protein>
<organism evidence="1 2">
    <name type="scientific">Patella caerulea</name>
    <name type="common">Rayed Mediterranean limpet</name>
    <dbReference type="NCBI Taxonomy" id="87958"/>
    <lineage>
        <taxon>Eukaryota</taxon>
        <taxon>Metazoa</taxon>
        <taxon>Spiralia</taxon>
        <taxon>Lophotrochozoa</taxon>
        <taxon>Mollusca</taxon>
        <taxon>Gastropoda</taxon>
        <taxon>Patellogastropoda</taxon>
        <taxon>Patelloidea</taxon>
        <taxon>Patellidae</taxon>
        <taxon>Patella</taxon>
    </lineage>
</organism>
<accession>A0AAN8JQA1</accession>
<dbReference type="EMBL" id="JAZGQO010000007">
    <property type="protein sequence ID" value="KAK6182702.1"/>
    <property type="molecule type" value="Genomic_DNA"/>
</dbReference>
<evidence type="ECO:0000313" key="2">
    <source>
        <dbReference type="Proteomes" id="UP001347796"/>
    </source>
</evidence>
<gene>
    <name evidence="1" type="ORF">SNE40_010325</name>
</gene>
<evidence type="ECO:0008006" key="3">
    <source>
        <dbReference type="Google" id="ProtNLM"/>
    </source>
</evidence>
<dbReference type="PRINTS" id="PR00620">
    <property type="entry name" value="HISTONEH2A"/>
</dbReference>
<proteinExistence type="predicted"/>
<name>A0AAN8JQA1_PATCE</name>
<dbReference type="GO" id="GO:0030527">
    <property type="term" value="F:structural constituent of chromatin"/>
    <property type="evidence" value="ECO:0007669"/>
    <property type="project" value="InterPro"/>
</dbReference>
<dbReference type="Gene3D" id="1.10.20.10">
    <property type="entry name" value="Histone, subunit A"/>
    <property type="match status" value="1"/>
</dbReference>
<dbReference type="SUPFAM" id="SSF47113">
    <property type="entry name" value="Histone-fold"/>
    <property type="match status" value="1"/>
</dbReference>
<dbReference type="Proteomes" id="UP001347796">
    <property type="component" value="Unassembled WGS sequence"/>
</dbReference>
<dbReference type="GO" id="GO:0046982">
    <property type="term" value="F:protein heterodimerization activity"/>
    <property type="evidence" value="ECO:0007669"/>
    <property type="project" value="InterPro"/>
</dbReference>
<dbReference type="AlphaFoldDB" id="A0AAN8JQA1"/>
<comment type="caution">
    <text evidence="1">The sequence shown here is derived from an EMBL/GenBank/DDBJ whole genome shotgun (WGS) entry which is preliminary data.</text>
</comment>
<keyword evidence="2" id="KW-1185">Reference proteome</keyword>
<reference evidence="1 2" key="1">
    <citation type="submission" date="2024-01" db="EMBL/GenBank/DDBJ databases">
        <title>The genome of the rayed Mediterranean limpet Patella caerulea (Linnaeus, 1758).</title>
        <authorList>
            <person name="Anh-Thu Weber A."/>
            <person name="Halstead-Nussloch G."/>
        </authorList>
    </citation>
    <scope>NUCLEOTIDE SEQUENCE [LARGE SCALE GENOMIC DNA]</scope>
    <source>
        <strain evidence="1">AATW-2023a</strain>
        <tissue evidence="1">Whole specimen</tissue>
    </source>
</reference>